<evidence type="ECO:0000256" key="1">
    <source>
        <dbReference type="SAM" id="Phobius"/>
    </source>
</evidence>
<dbReference type="RefSeq" id="WP_180849562.1">
    <property type="nucleotide sequence ID" value="NZ_CP047418.1"/>
</dbReference>
<feature type="transmembrane region" description="Helical" evidence="1">
    <location>
        <begin position="42"/>
        <end position="64"/>
    </location>
</feature>
<sequence>MKRYKWKKGDGKDLLDFLLALLIGGLLALPLSFLGITSLDQILIPAFFIIGFISLVGGIFSKLFL</sequence>
<evidence type="ECO:0000313" key="3">
    <source>
        <dbReference type="Proteomes" id="UP000510886"/>
    </source>
</evidence>
<dbReference type="AlphaFoldDB" id="A0A7H9EKH4"/>
<reference evidence="2 3" key="1">
    <citation type="submission" date="2020-01" db="EMBL/GenBank/DDBJ databases">
        <title>Complete and circular genome sequences of six lactobacillus isolates from horses.</title>
        <authorList>
            <person name="Hassan H.M."/>
        </authorList>
    </citation>
    <scope>NUCLEOTIDE SEQUENCE [LARGE SCALE GENOMIC DNA]</scope>
    <source>
        <strain evidence="2 3">1A</strain>
    </source>
</reference>
<evidence type="ECO:0000313" key="2">
    <source>
        <dbReference type="EMBL" id="QLL77787.1"/>
    </source>
</evidence>
<dbReference type="KEGG" id="lsw:GTO87_03715"/>
<name>A0A7H9EKH4_9LACO</name>
<gene>
    <name evidence="2" type="ORF">GTO87_03715</name>
</gene>
<protein>
    <submittedName>
        <fullName evidence="2">Uncharacterized protein</fullName>
    </submittedName>
</protein>
<feature type="transmembrane region" description="Helical" evidence="1">
    <location>
        <begin position="14"/>
        <end position="36"/>
    </location>
</feature>
<keyword evidence="1" id="KW-0472">Membrane</keyword>
<keyword evidence="1" id="KW-0812">Transmembrane</keyword>
<keyword evidence="1" id="KW-1133">Transmembrane helix</keyword>
<organism evidence="2 3">
    <name type="scientific">Ligilactobacillus saerimneri</name>
    <dbReference type="NCBI Taxonomy" id="228229"/>
    <lineage>
        <taxon>Bacteria</taxon>
        <taxon>Bacillati</taxon>
        <taxon>Bacillota</taxon>
        <taxon>Bacilli</taxon>
        <taxon>Lactobacillales</taxon>
        <taxon>Lactobacillaceae</taxon>
        <taxon>Ligilactobacillus</taxon>
    </lineage>
</organism>
<dbReference type="Proteomes" id="UP000510886">
    <property type="component" value="Chromosome"/>
</dbReference>
<proteinExistence type="predicted"/>
<accession>A0A7H9EKH4</accession>
<dbReference type="EMBL" id="CP047418">
    <property type="protein sequence ID" value="QLL77787.1"/>
    <property type="molecule type" value="Genomic_DNA"/>
</dbReference>